<dbReference type="EMBL" id="PJKA01000002">
    <property type="protein sequence ID" value="PNC20413.1"/>
    <property type="molecule type" value="Genomic_DNA"/>
</dbReference>
<protein>
    <recommendedName>
        <fullName evidence="3">PA14 domain-containing protein</fullName>
    </recommendedName>
</protein>
<dbReference type="PROSITE" id="PS51820">
    <property type="entry name" value="PA14"/>
    <property type="match status" value="1"/>
</dbReference>
<keyword evidence="1 2" id="KW-0732">Signal</keyword>
<dbReference type="InterPro" id="IPR052387">
    <property type="entry name" value="Fibrocystin"/>
</dbReference>
<reference evidence="4 5" key="1">
    <citation type="journal article" date="2017" name="BMC Genomics">
        <title>Genome sequencing of 39 Akkermansia muciniphila isolates reveals its population structure, genomic and functional diverisity, and global distribution in mammalian gut microbiotas.</title>
        <authorList>
            <person name="Guo X."/>
            <person name="Li S."/>
            <person name="Zhang J."/>
            <person name="Wu F."/>
            <person name="Li X."/>
            <person name="Wu D."/>
            <person name="Zhang M."/>
            <person name="Ou Z."/>
            <person name="Jie Z."/>
            <person name="Yan Q."/>
            <person name="Li P."/>
            <person name="Yi J."/>
            <person name="Peng Y."/>
        </authorList>
    </citation>
    <scope>NUCLEOTIDE SEQUENCE [LARGE SCALE GENOMIC DNA]</scope>
    <source>
        <strain evidence="4 5">GP24</strain>
    </source>
</reference>
<gene>
    <name evidence="4" type="ORF">CXU22_01135</name>
</gene>
<dbReference type="OrthoDB" id="197607at2"/>
<dbReference type="RefSeq" id="WP_102711691.1">
    <property type="nucleotide sequence ID" value="NZ_PJKA01000002.1"/>
</dbReference>
<dbReference type="SUPFAM" id="SSF56988">
    <property type="entry name" value="Anthrax protective antigen"/>
    <property type="match status" value="1"/>
</dbReference>
<dbReference type="Pfam" id="PF07691">
    <property type="entry name" value="PA14"/>
    <property type="match status" value="1"/>
</dbReference>
<dbReference type="SMART" id="SM00758">
    <property type="entry name" value="PA14"/>
    <property type="match status" value="1"/>
</dbReference>
<sequence length="204" mass="21744">MNVFLPILSLLCGALLTEAASGPSDAGEPSPGVAQELWFGIPGSSVRDLTHGKVFETAASAVHMISSLDVTNLGDQYGARYSALLRVPVSGKYRLYLSSDDSAELWLGKDATQKDMACIATVKGYSDPHNWSNQPNQASEPVQLEAGRFYFLLVIHKEDGGPDHMSVAWSGPDIPAPVIIPSTALFVPPGILPEDKPQAPKTAE</sequence>
<dbReference type="InterPro" id="IPR037524">
    <property type="entry name" value="PA14/GLEYA"/>
</dbReference>
<evidence type="ECO:0000313" key="5">
    <source>
        <dbReference type="Proteomes" id="UP000236000"/>
    </source>
</evidence>
<feature type="chain" id="PRO_5014983491" description="PA14 domain-containing protein" evidence="2">
    <location>
        <begin position="27"/>
        <end position="204"/>
    </location>
</feature>
<dbReference type="PANTHER" id="PTHR46769">
    <property type="entry name" value="POLYCYSTIC KIDNEY AND HEPATIC DISEASE 1 (AUTOSOMAL RECESSIVE)-LIKE 1"/>
    <property type="match status" value="1"/>
</dbReference>
<dbReference type="Gene3D" id="3.90.182.10">
    <property type="entry name" value="Toxin - Anthrax Protective Antigen,domain 1"/>
    <property type="match status" value="1"/>
</dbReference>
<proteinExistence type="predicted"/>
<evidence type="ECO:0000259" key="3">
    <source>
        <dbReference type="PROSITE" id="PS51820"/>
    </source>
</evidence>
<feature type="domain" description="PA14" evidence="3">
    <location>
        <begin position="28"/>
        <end position="183"/>
    </location>
</feature>
<evidence type="ECO:0000256" key="1">
    <source>
        <dbReference type="ARBA" id="ARBA00022729"/>
    </source>
</evidence>
<dbReference type="Proteomes" id="UP000236000">
    <property type="component" value="Unassembled WGS sequence"/>
</dbReference>
<comment type="caution">
    <text evidence="4">The sequence shown here is derived from an EMBL/GenBank/DDBJ whole genome shotgun (WGS) entry which is preliminary data.</text>
</comment>
<accession>A0A2N8HH94</accession>
<dbReference type="AlphaFoldDB" id="A0A2N8HH94"/>
<evidence type="ECO:0000313" key="4">
    <source>
        <dbReference type="EMBL" id="PNC20413.1"/>
    </source>
</evidence>
<dbReference type="PANTHER" id="PTHR46769:SF2">
    <property type="entry name" value="FIBROCYSTIN-L ISOFORM 2 PRECURSOR-RELATED"/>
    <property type="match status" value="1"/>
</dbReference>
<feature type="signal peptide" evidence="2">
    <location>
        <begin position="1"/>
        <end position="26"/>
    </location>
</feature>
<name>A0A2N8HH94_9BACT</name>
<organism evidence="4 5">
    <name type="scientific">Akkermansia muciniphila</name>
    <dbReference type="NCBI Taxonomy" id="239935"/>
    <lineage>
        <taxon>Bacteria</taxon>
        <taxon>Pseudomonadati</taxon>
        <taxon>Verrucomicrobiota</taxon>
        <taxon>Verrucomicrobiia</taxon>
        <taxon>Verrucomicrobiales</taxon>
        <taxon>Akkermansiaceae</taxon>
        <taxon>Akkermansia</taxon>
    </lineage>
</organism>
<dbReference type="InterPro" id="IPR011658">
    <property type="entry name" value="PA14_dom"/>
</dbReference>
<evidence type="ECO:0000256" key="2">
    <source>
        <dbReference type="SAM" id="SignalP"/>
    </source>
</evidence>